<feature type="transmembrane region" description="Helical" evidence="4">
    <location>
        <begin position="339"/>
        <end position="363"/>
    </location>
</feature>
<sequence>MTLLDFACYAFIAVVFIQVICLLFLFSKFAFIKPKKQVAKALPVSVIICAKNEAKNLKTFLPSILSQAYPNFEVVLINDSSYDDTLEVMEDFQKKHTNIKIVDVKSNEAFWGNKKYALTLGIKASTNDYLLFTDADCKPVSRSWISEMCSQFNADKTIVLGYGGYSRVKNSFLNKLIRYETLVTAIQYFSFAKSGIPYMGVGRNLAYTKEQFFKAKGFMGHMKIKSGDDDLFINEAATPKNTALSFSKNSITISTPKKTFRAWVKQKRRHISTAKHYKKLHKFLLSIIYATNVLFWVLAIILLTLNFNWQIILALFILKLILQYTIYGISAKKLNESDLIIFIPFLEIFLITFQLAIFINNLISKPNHWK</sequence>
<evidence type="ECO:0000313" key="7">
    <source>
        <dbReference type="Proteomes" id="UP001501496"/>
    </source>
</evidence>
<evidence type="ECO:0000256" key="2">
    <source>
        <dbReference type="ARBA" id="ARBA00022676"/>
    </source>
</evidence>
<dbReference type="PANTHER" id="PTHR43630:SF1">
    <property type="entry name" value="POLY-BETA-1,6-N-ACETYL-D-GLUCOSAMINE SYNTHASE"/>
    <property type="match status" value="1"/>
</dbReference>
<evidence type="ECO:0000313" key="6">
    <source>
        <dbReference type="EMBL" id="GAA4236610.1"/>
    </source>
</evidence>
<dbReference type="InterPro" id="IPR029044">
    <property type="entry name" value="Nucleotide-diphossugar_trans"/>
</dbReference>
<keyword evidence="2" id="KW-0328">Glycosyltransferase</keyword>
<protein>
    <submittedName>
        <fullName evidence="6">Glycosyltransferase</fullName>
    </submittedName>
</protein>
<comment type="caution">
    <text evidence="6">The sequence shown here is derived from an EMBL/GenBank/DDBJ whole genome shotgun (WGS) entry which is preliminary data.</text>
</comment>
<gene>
    <name evidence="6" type="ORF">GCM10022291_21350</name>
</gene>
<dbReference type="Pfam" id="PF00535">
    <property type="entry name" value="Glycos_transf_2"/>
    <property type="match status" value="1"/>
</dbReference>
<dbReference type="PANTHER" id="PTHR43630">
    <property type="entry name" value="POLY-BETA-1,6-N-ACETYL-D-GLUCOSAMINE SYNTHASE"/>
    <property type="match status" value="1"/>
</dbReference>
<feature type="transmembrane region" description="Helical" evidence="4">
    <location>
        <begin position="6"/>
        <end position="26"/>
    </location>
</feature>
<feature type="transmembrane region" description="Helical" evidence="4">
    <location>
        <begin position="283"/>
        <end position="303"/>
    </location>
</feature>
<evidence type="ECO:0000256" key="3">
    <source>
        <dbReference type="ARBA" id="ARBA00022679"/>
    </source>
</evidence>
<name>A0ABP8CAR2_9FLAO</name>
<dbReference type="RefSeq" id="WP_344788218.1">
    <property type="nucleotide sequence ID" value="NZ_BAABCA010000004.1"/>
</dbReference>
<keyword evidence="4" id="KW-1133">Transmembrane helix</keyword>
<evidence type="ECO:0000256" key="4">
    <source>
        <dbReference type="SAM" id="Phobius"/>
    </source>
</evidence>
<comment type="similarity">
    <text evidence="1">Belongs to the glycosyltransferase 2 family.</text>
</comment>
<organism evidence="6 7">
    <name type="scientific">Postechiella marina</name>
    <dbReference type="NCBI Taxonomy" id="943941"/>
    <lineage>
        <taxon>Bacteria</taxon>
        <taxon>Pseudomonadati</taxon>
        <taxon>Bacteroidota</taxon>
        <taxon>Flavobacteriia</taxon>
        <taxon>Flavobacteriales</taxon>
        <taxon>Flavobacteriaceae</taxon>
        <taxon>Postechiella</taxon>
    </lineage>
</organism>
<keyword evidence="4" id="KW-0812">Transmembrane</keyword>
<accession>A0ABP8CAR2</accession>
<feature type="domain" description="Glycosyltransferase 2-like" evidence="5">
    <location>
        <begin position="45"/>
        <end position="179"/>
    </location>
</feature>
<dbReference type="Gene3D" id="3.90.550.10">
    <property type="entry name" value="Spore Coat Polysaccharide Biosynthesis Protein SpsA, Chain A"/>
    <property type="match status" value="1"/>
</dbReference>
<keyword evidence="3" id="KW-0808">Transferase</keyword>
<dbReference type="SUPFAM" id="SSF53448">
    <property type="entry name" value="Nucleotide-diphospho-sugar transferases"/>
    <property type="match status" value="1"/>
</dbReference>
<keyword evidence="7" id="KW-1185">Reference proteome</keyword>
<reference evidence="7" key="1">
    <citation type="journal article" date="2019" name="Int. J. Syst. Evol. Microbiol.">
        <title>The Global Catalogue of Microorganisms (GCM) 10K type strain sequencing project: providing services to taxonomists for standard genome sequencing and annotation.</title>
        <authorList>
            <consortium name="The Broad Institute Genomics Platform"/>
            <consortium name="The Broad Institute Genome Sequencing Center for Infectious Disease"/>
            <person name="Wu L."/>
            <person name="Ma J."/>
        </authorList>
    </citation>
    <scope>NUCLEOTIDE SEQUENCE [LARGE SCALE GENOMIC DNA]</scope>
    <source>
        <strain evidence="7">JCM 17630</strain>
    </source>
</reference>
<dbReference type="EMBL" id="BAABCA010000004">
    <property type="protein sequence ID" value="GAA4236610.1"/>
    <property type="molecule type" value="Genomic_DNA"/>
</dbReference>
<dbReference type="InterPro" id="IPR001173">
    <property type="entry name" value="Glyco_trans_2-like"/>
</dbReference>
<feature type="transmembrane region" description="Helical" evidence="4">
    <location>
        <begin position="309"/>
        <end position="327"/>
    </location>
</feature>
<proteinExistence type="inferred from homology"/>
<evidence type="ECO:0000259" key="5">
    <source>
        <dbReference type="Pfam" id="PF00535"/>
    </source>
</evidence>
<keyword evidence="4" id="KW-0472">Membrane</keyword>
<evidence type="ECO:0000256" key="1">
    <source>
        <dbReference type="ARBA" id="ARBA00006739"/>
    </source>
</evidence>
<dbReference type="Proteomes" id="UP001501496">
    <property type="component" value="Unassembled WGS sequence"/>
</dbReference>